<feature type="transmembrane region" description="Helical" evidence="6">
    <location>
        <begin position="344"/>
        <end position="366"/>
    </location>
</feature>
<dbReference type="Pfam" id="PF00361">
    <property type="entry name" value="Proton_antipo_M"/>
    <property type="match status" value="1"/>
</dbReference>
<feature type="domain" description="NADH-Ubiquinone oxidoreductase (complex I) chain 5 N-terminal" evidence="8">
    <location>
        <begin position="58"/>
        <end position="91"/>
    </location>
</feature>
<dbReference type="PANTHER" id="PTHR42829:SF2">
    <property type="entry name" value="NADH-UBIQUINONE OXIDOREDUCTASE CHAIN 5"/>
    <property type="match status" value="1"/>
</dbReference>
<protein>
    <submittedName>
        <fullName evidence="9">NADH-quinone oxidoreductase subunit L</fullName>
    </submittedName>
</protein>
<proteinExistence type="predicted"/>
<accession>A0A371P952</accession>
<keyword evidence="2 5" id="KW-0812">Transmembrane</keyword>
<dbReference type="PANTHER" id="PTHR42829">
    <property type="entry name" value="NADH-UBIQUINONE OXIDOREDUCTASE CHAIN 5"/>
    <property type="match status" value="1"/>
</dbReference>
<evidence type="ECO:0000256" key="5">
    <source>
        <dbReference type="RuleBase" id="RU000320"/>
    </source>
</evidence>
<reference evidence="9 10" key="1">
    <citation type="submission" date="2018-08" db="EMBL/GenBank/DDBJ databases">
        <title>Aeromicrobium sp. M2KJ-4, whole genome shotgun sequence.</title>
        <authorList>
            <person name="Tuo L."/>
        </authorList>
    </citation>
    <scope>NUCLEOTIDE SEQUENCE [LARGE SCALE GENOMIC DNA]</scope>
    <source>
        <strain evidence="9 10">M2KJ-4</strain>
    </source>
</reference>
<evidence type="ECO:0000256" key="3">
    <source>
        <dbReference type="ARBA" id="ARBA00022989"/>
    </source>
</evidence>
<feature type="transmembrane region" description="Helical" evidence="6">
    <location>
        <begin position="141"/>
        <end position="163"/>
    </location>
</feature>
<comment type="subcellular location">
    <subcellularLocation>
        <location evidence="1">Endomembrane system</location>
        <topology evidence="1">Multi-pass membrane protein</topology>
    </subcellularLocation>
    <subcellularLocation>
        <location evidence="5">Membrane</location>
        <topology evidence="5">Multi-pass membrane protein</topology>
    </subcellularLocation>
</comment>
<evidence type="ECO:0000259" key="7">
    <source>
        <dbReference type="Pfam" id="PF00361"/>
    </source>
</evidence>
<dbReference type="GO" id="GO:0008137">
    <property type="term" value="F:NADH dehydrogenase (ubiquinone) activity"/>
    <property type="evidence" value="ECO:0007669"/>
    <property type="project" value="InterPro"/>
</dbReference>
<keyword evidence="10" id="KW-1185">Reference proteome</keyword>
<comment type="caution">
    <text evidence="9">The sequence shown here is derived from an EMBL/GenBank/DDBJ whole genome shotgun (WGS) entry which is preliminary data.</text>
</comment>
<evidence type="ECO:0000256" key="6">
    <source>
        <dbReference type="SAM" id="Phobius"/>
    </source>
</evidence>
<feature type="transmembrane region" description="Helical" evidence="6">
    <location>
        <begin position="462"/>
        <end position="483"/>
    </location>
</feature>
<evidence type="ECO:0000256" key="2">
    <source>
        <dbReference type="ARBA" id="ARBA00022692"/>
    </source>
</evidence>
<dbReference type="PRINTS" id="PR01435">
    <property type="entry name" value="NPOXDRDTASE5"/>
</dbReference>
<feature type="transmembrane region" description="Helical" evidence="6">
    <location>
        <begin position="183"/>
        <end position="199"/>
    </location>
</feature>
<evidence type="ECO:0000256" key="4">
    <source>
        <dbReference type="ARBA" id="ARBA00023136"/>
    </source>
</evidence>
<dbReference type="InterPro" id="IPR001750">
    <property type="entry name" value="ND/Mrp_TM"/>
</dbReference>
<feature type="transmembrane region" description="Helical" evidence="6">
    <location>
        <begin position="250"/>
        <end position="271"/>
    </location>
</feature>
<dbReference type="OrthoDB" id="9811798at2"/>
<name>A0A371P952_9ACTN</name>
<dbReference type="AlphaFoldDB" id="A0A371P952"/>
<feature type="transmembrane region" description="Helical" evidence="6">
    <location>
        <begin position="311"/>
        <end position="332"/>
    </location>
</feature>
<feature type="transmembrane region" description="Helical" evidence="6">
    <location>
        <begin position="220"/>
        <end position="238"/>
    </location>
</feature>
<sequence length="577" mass="60292">MIRRWGYVGITAVLAVVVAIWAVPELGRDTVTFVTIGQTGPDGGPPLPSLSPDLLIYPGTAQILLLAVGVGLLVQIYSTAYLGHHPRYRSYALVIVLFLIAMIAVVGTTNLWVLLVGWEVMGLCSYLLIGHEWESPVARAGAAKAFLVTRIADLGLVMAIIVIGETYGTYDIVGAQVAQSEQPRHATLIGLLVLVAVVGKSAQFPLHTWLPDAMPGPTPITALIHAATMVAAGVYLAARLFQLYADSQVVLTAMAVVAAITMLMGALFAWVQTDLKRALAWSTVSQLALMLAAVAVGDPEAGTDHLLAHGVFKALLFLGCGCVMLAVGSSALSSMGGLRRRMPVTFWTMTAGFAALAGLVPTAGFFTKDSVLHAIERATDGDRGLAAGTAWVLLVVALVTTFVTAAYATRLWVLTFFGAGHGAGPHGTLGQDVREAPLAMAGPLVVLAVATFALSVGQPLHLGTGLLSTVIAVAGVAAVLVAARRGSTLAWAPRPLAAELWLDRPFSRWILALGTGASRVVVELDREVVDVYPRGGESLAATISRGLGLAQSRNVQRYATVLAVGVVMLVVIGVVVS</sequence>
<organism evidence="9 10">
    <name type="scientific">Aeromicrobium endophyticum</name>
    <dbReference type="NCBI Taxonomy" id="2292704"/>
    <lineage>
        <taxon>Bacteria</taxon>
        <taxon>Bacillati</taxon>
        <taxon>Actinomycetota</taxon>
        <taxon>Actinomycetes</taxon>
        <taxon>Propionibacteriales</taxon>
        <taxon>Nocardioidaceae</taxon>
        <taxon>Aeromicrobium</taxon>
    </lineage>
</organism>
<feature type="transmembrane region" description="Helical" evidence="6">
    <location>
        <begin position="5"/>
        <end position="23"/>
    </location>
</feature>
<feature type="transmembrane region" description="Helical" evidence="6">
    <location>
        <begin position="558"/>
        <end position="576"/>
    </location>
</feature>
<dbReference type="RefSeq" id="WP_119702591.1">
    <property type="nucleotide sequence ID" value="NZ_JBHSOI010000001.1"/>
</dbReference>
<evidence type="ECO:0000259" key="8">
    <source>
        <dbReference type="Pfam" id="PF00662"/>
    </source>
</evidence>
<feature type="transmembrane region" description="Helical" evidence="6">
    <location>
        <begin position="88"/>
        <end position="105"/>
    </location>
</feature>
<feature type="domain" description="NADH:quinone oxidoreductase/Mrp antiporter transmembrane" evidence="7">
    <location>
        <begin position="109"/>
        <end position="375"/>
    </location>
</feature>
<dbReference type="GO" id="GO:0012505">
    <property type="term" value="C:endomembrane system"/>
    <property type="evidence" value="ECO:0007669"/>
    <property type="project" value="UniProtKB-SubCell"/>
</dbReference>
<dbReference type="Proteomes" id="UP000265581">
    <property type="component" value="Unassembled WGS sequence"/>
</dbReference>
<dbReference type="GO" id="GO:0015990">
    <property type="term" value="P:electron transport coupled proton transport"/>
    <property type="evidence" value="ECO:0007669"/>
    <property type="project" value="TreeGrafter"/>
</dbReference>
<dbReference type="GO" id="GO:0003954">
    <property type="term" value="F:NADH dehydrogenase activity"/>
    <property type="evidence" value="ECO:0007669"/>
    <property type="project" value="TreeGrafter"/>
</dbReference>
<evidence type="ECO:0000313" key="9">
    <source>
        <dbReference type="EMBL" id="REK72477.1"/>
    </source>
</evidence>
<dbReference type="EMBL" id="QUBR01000001">
    <property type="protein sequence ID" value="REK72477.1"/>
    <property type="molecule type" value="Genomic_DNA"/>
</dbReference>
<dbReference type="InterPro" id="IPR001516">
    <property type="entry name" value="Proton_antipo_N"/>
</dbReference>
<gene>
    <name evidence="9" type="ORF">DX116_02295</name>
</gene>
<feature type="transmembrane region" description="Helical" evidence="6">
    <location>
        <begin position="386"/>
        <end position="408"/>
    </location>
</feature>
<feature type="transmembrane region" description="Helical" evidence="6">
    <location>
        <begin position="55"/>
        <end position="76"/>
    </location>
</feature>
<dbReference type="Pfam" id="PF00662">
    <property type="entry name" value="Proton_antipo_N"/>
    <property type="match status" value="1"/>
</dbReference>
<dbReference type="GO" id="GO:0016020">
    <property type="term" value="C:membrane"/>
    <property type="evidence" value="ECO:0007669"/>
    <property type="project" value="UniProtKB-SubCell"/>
</dbReference>
<keyword evidence="3 6" id="KW-1133">Transmembrane helix</keyword>
<evidence type="ECO:0000256" key="1">
    <source>
        <dbReference type="ARBA" id="ARBA00004127"/>
    </source>
</evidence>
<dbReference type="PRINTS" id="PR01434">
    <property type="entry name" value="NADHDHGNASE5"/>
</dbReference>
<evidence type="ECO:0000313" key="10">
    <source>
        <dbReference type="Proteomes" id="UP000265581"/>
    </source>
</evidence>
<dbReference type="GO" id="GO:0042773">
    <property type="term" value="P:ATP synthesis coupled electron transport"/>
    <property type="evidence" value="ECO:0007669"/>
    <property type="project" value="InterPro"/>
</dbReference>
<keyword evidence="4 6" id="KW-0472">Membrane</keyword>
<dbReference type="InterPro" id="IPR003945">
    <property type="entry name" value="NU5C-like"/>
</dbReference>
<feature type="transmembrane region" description="Helical" evidence="6">
    <location>
        <begin position="438"/>
        <end position="456"/>
    </location>
</feature>
<dbReference type="Gene3D" id="1.20.5.2700">
    <property type="match status" value="1"/>
</dbReference>